<keyword evidence="2" id="KW-1185">Reference proteome</keyword>
<protein>
    <submittedName>
        <fullName evidence="1">Uncharacterized protein</fullName>
    </submittedName>
</protein>
<dbReference type="HOGENOM" id="CLU_2859764_0_0_9"/>
<dbReference type="PATRIC" id="fig|999411.4.peg.879"/>
<evidence type="ECO:0000313" key="2">
    <source>
        <dbReference type="Proteomes" id="UP000013097"/>
    </source>
</evidence>
<sequence>MKGKIFKVYVDGKLRMGCGSQFVLMNNVVRLHQKYGKDRVKIVECEESIQFTKEELKELKRAMNLQDE</sequence>
<dbReference type="RefSeq" id="WP_002597408.1">
    <property type="nucleotide sequence ID" value="NZ_KB850956.1"/>
</dbReference>
<reference evidence="1 2" key="1">
    <citation type="submission" date="2013-01" db="EMBL/GenBank/DDBJ databases">
        <title>The Genome Sequence of Clostridium colicanis 209318.</title>
        <authorList>
            <consortium name="The Broad Institute Genome Sequencing Platform"/>
            <person name="Earl A."/>
            <person name="Ward D."/>
            <person name="Feldgarden M."/>
            <person name="Gevers D."/>
            <person name="Courvalin P."/>
            <person name="Lambert T."/>
            <person name="Walker B."/>
            <person name="Young S.K."/>
            <person name="Zeng Q."/>
            <person name="Gargeya S."/>
            <person name="Fitzgerald M."/>
            <person name="Haas B."/>
            <person name="Abouelleil A."/>
            <person name="Alvarado L."/>
            <person name="Arachchi H.M."/>
            <person name="Berlin A.M."/>
            <person name="Chapman S.B."/>
            <person name="Dewar J."/>
            <person name="Goldberg J."/>
            <person name="Griggs A."/>
            <person name="Gujja S."/>
            <person name="Hansen M."/>
            <person name="Howarth C."/>
            <person name="Imamovic A."/>
            <person name="Larimer J."/>
            <person name="McCowan C."/>
            <person name="Murphy C."/>
            <person name="Neiman D."/>
            <person name="Pearson M."/>
            <person name="Priest M."/>
            <person name="Roberts A."/>
            <person name="Saif S."/>
            <person name="Shea T."/>
            <person name="Sisk P."/>
            <person name="Sykes S."/>
            <person name="Wortman J."/>
            <person name="Nusbaum C."/>
            <person name="Birren B."/>
        </authorList>
    </citation>
    <scope>NUCLEOTIDE SEQUENCE [LARGE SCALE GENOMIC DNA]</scope>
    <source>
        <strain evidence="1 2">209318</strain>
    </source>
</reference>
<gene>
    <name evidence="1" type="ORF">HMPREF1092_00906</name>
</gene>
<dbReference type="Proteomes" id="UP000013097">
    <property type="component" value="Unassembled WGS sequence"/>
</dbReference>
<proteinExistence type="predicted"/>
<dbReference type="AlphaFoldDB" id="N9Y1I1"/>
<accession>N9Y1I1</accession>
<organism evidence="1 2">
    <name type="scientific">Clostridium thermobutyricum</name>
    <dbReference type="NCBI Taxonomy" id="29372"/>
    <lineage>
        <taxon>Bacteria</taxon>
        <taxon>Bacillati</taxon>
        <taxon>Bacillota</taxon>
        <taxon>Clostridia</taxon>
        <taxon>Eubacteriales</taxon>
        <taxon>Clostridiaceae</taxon>
        <taxon>Clostridium</taxon>
    </lineage>
</organism>
<comment type="caution">
    <text evidence="1">The sequence shown here is derived from an EMBL/GenBank/DDBJ whole genome shotgun (WGS) entry which is preliminary data.</text>
</comment>
<name>N9Y1I1_9CLOT</name>
<dbReference type="EMBL" id="AGYT01000008">
    <property type="protein sequence ID" value="ENZ01672.1"/>
    <property type="molecule type" value="Genomic_DNA"/>
</dbReference>
<evidence type="ECO:0000313" key="1">
    <source>
        <dbReference type="EMBL" id="ENZ01672.1"/>
    </source>
</evidence>